<evidence type="ECO:0000313" key="2">
    <source>
        <dbReference type="Proteomes" id="UP000823775"/>
    </source>
</evidence>
<reference evidence="1 2" key="1">
    <citation type="journal article" date="2021" name="BMC Genomics">
        <title>Datura genome reveals duplications of psychoactive alkaloid biosynthetic genes and high mutation rate following tissue culture.</title>
        <authorList>
            <person name="Rajewski A."/>
            <person name="Carter-House D."/>
            <person name="Stajich J."/>
            <person name="Litt A."/>
        </authorList>
    </citation>
    <scope>NUCLEOTIDE SEQUENCE [LARGE SCALE GENOMIC DNA]</scope>
    <source>
        <strain evidence="1">AR-01</strain>
    </source>
</reference>
<gene>
    <name evidence="1" type="ORF">HAX54_035587</name>
</gene>
<protein>
    <submittedName>
        <fullName evidence="1">Uncharacterized protein</fullName>
    </submittedName>
</protein>
<keyword evidence="2" id="KW-1185">Reference proteome</keyword>
<comment type="caution">
    <text evidence="1">The sequence shown here is derived from an EMBL/GenBank/DDBJ whole genome shotgun (WGS) entry which is preliminary data.</text>
</comment>
<dbReference type="EMBL" id="JACEIK010004657">
    <property type="protein sequence ID" value="MCD9646063.1"/>
    <property type="molecule type" value="Genomic_DNA"/>
</dbReference>
<evidence type="ECO:0000313" key="1">
    <source>
        <dbReference type="EMBL" id="MCD9646063.1"/>
    </source>
</evidence>
<feature type="non-terminal residue" evidence="1">
    <location>
        <position position="1"/>
    </location>
</feature>
<accession>A0ABS8VFJ9</accession>
<sequence>LLLSSALYGIVTGCNIMELAVLVSEVELSYAMTRLRNAQGNIVCADLFGVSELEGHLFAREKGTLLQNVKIPFWNIESNSQVSSMIFGTKENVVGLAVTGESD</sequence>
<organism evidence="1 2">
    <name type="scientific">Datura stramonium</name>
    <name type="common">Jimsonweed</name>
    <name type="synonym">Common thornapple</name>
    <dbReference type="NCBI Taxonomy" id="4076"/>
    <lineage>
        <taxon>Eukaryota</taxon>
        <taxon>Viridiplantae</taxon>
        <taxon>Streptophyta</taxon>
        <taxon>Embryophyta</taxon>
        <taxon>Tracheophyta</taxon>
        <taxon>Spermatophyta</taxon>
        <taxon>Magnoliopsida</taxon>
        <taxon>eudicotyledons</taxon>
        <taxon>Gunneridae</taxon>
        <taxon>Pentapetalae</taxon>
        <taxon>asterids</taxon>
        <taxon>lamiids</taxon>
        <taxon>Solanales</taxon>
        <taxon>Solanaceae</taxon>
        <taxon>Solanoideae</taxon>
        <taxon>Datureae</taxon>
        <taxon>Datura</taxon>
    </lineage>
</organism>
<dbReference type="Proteomes" id="UP000823775">
    <property type="component" value="Unassembled WGS sequence"/>
</dbReference>
<feature type="non-terminal residue" evidence="1">
    <location>
        <position position="103"/>
    </location>
</feature>
<name>A0ABS8VFJ9_DATST</name>
<proteinExistence type="predicted"/>